<comment type="similarity">
    <text evidence="1 3">Belongs to the type-B carboxylesterase/lipase family.</text>
</comment>
<dbReference type="GO" id="GO:0016787">
    <property type="term" value="F:hydrolase activity"/>
    <property type="evidence" value="ECO:0007669"/>
    <property type="project" value="UniProtKB-KW"/>
</dbReference>
<evidence type="ECO:0000259" key="4">
    <source>
        <dbReference type="Pfam" id="PF00135"/>
    </source>
</evidence>
<evidence type="ECO:0000313" key="8">
    <source>
        <dbReference type="Proteomes" id="UP000185210"/>
    </source>
</evidence>
<dbReference type="EMBL" id="FSHM01000005">
    <property type="protein sequence ID" value="SIB36881.1"/>
    <property type="molecule type" value="Genomic_DNA"/>
</dbReference>
<proteinExistence type="inferred from homology"/>
<dbReference type="RefSeq" id="WP_005083690.1">
    <property type="nucleotide sequence ID" value="NZ_AP028613.1"/>
</dbReference>
<gene>
    <name evidence="5" type="ORF">SAMEA2070301_03599</name>
    <name evidence="6" type="ORF">SAMEA2152244_02191</name>
</gene>
<protein>
    <recommendedName>
        <fullName evidence="3">Carboxylic ester hydrolase</fullName>
        <ecNumber evidence="3">3.1.1.-</ecNumber>
    </recommendedName>
</protein>
<comment type="caution">
    <text evidence="5">The sequence shown here is derived from an EMBL/GenBank/DDBJ whole genome shotgun (WGS) entry which is preliminary data.</text>
</comment>
<dbReference type="AlphaFoldDB" id="A0A1N5PY57"/>
<organism evidence="5 8">
    <name type="scientific">Mycobacteroides abscessus subsp. abscessus</name>
    <dbReference type="NCBI Taxonomy" id="1185650"/>
    <lineage>
        <taxon>Bacteria</taxon>
        <taxon>Bacillati</taxon>
        <taxon>Actinomycetota</taxon>
        <taxon>Actinomycetes</taxon>
        <taxon>Mycobacteriales</taxon>
        <taxon>Mycobacteriaceae</taxon>
        <taxon>Mycobacteroides</taxon>
        <taxon>Mycobacteroides abscessus</taxon>
    </lineage>
</organism>
<dbReference type="PANTHER" id="PTHR43142:SF5">
    <property type="entry name" value="CARBOXYLIC ESTER HYDROLASE"/>
    <property type="match status" value="1"/>
</dbReference>
<evidence type="ECO:0000256" key="2">
    <source>
        <dbReference type="ARBA" id="ARBA00022801"/>
    </source>
</evidence>
<feature type="domain" description="Carboxylesterase type B" evidence="4">
    <location>
        <begin position="5"/>
        <end position="286"/>
    </location>
</feature>
<evidence type="ECO:0000313" key="5">
    <source>
        <dbReference type="EMBL" id="SIB36881.1"/>
    </source>
</evidence>
<evidence type="ECO:0000256" key="1">
    <source>
        <dbReference type="ARBA" id="ARBA00005964"/>
    </source>
</evidence>
<sequence>MDVVVHRDIRYAHAARFCPPEPCAAGERGQVAGIAPQNPSRLETVMGRPEVRPMSEDCLGLTITAPARPSPAGHPVLVWLHGGAYVTGSGSWSCYDASRLVAETGIVVVAVSHRLGVLGYMRAPGISQGNLGLRDQIAALEWVRENIAEFGGDPQVVTVAGQSAGAHAVVAMLSIPATRGLFRRVILHSAPLGLAYQAVADAERVGEVVLRHLAVPIGQASVEEILRAQGAAASELAASGVPFAPPFLPIAGVDPWPSEGAAEPWDGVGDLDVMLGNTTDEFAAFLGRRTGPEFIDGFFDSATTRFADKLAVAGARVFRFRVGELDPGAPLGACHCIDLPLLFGDEAAWRNAPMLSPPGAAAAIQLGTSMRADWAAFARSGVPESERWSVHRPGQAAFAQLP</sequence>
<evidence type="ECO:0000313" key="6">
    <source>
        <dbReference type="EMBL" id="SIM73263.1"/>
    </source>
</evidence>
<dbReference type="EC" id="3.1.1.-" evidence="3"/>
<name>A0A1N5PY57_9MYCO</name>
<evidence type="ECO:0000313" key="7">
    <source>
        <dbReference type="Proteomes" id="UP000184831"/>
    </source>
</evidence>
<dbReference type="Pfam" id="PF00135">
    <property type="entry name" value="COesterase"/>
    <property type="match status" value="1"/>
</dbReference>
<dbReference type="InterPro" id="IPR019826">
    <property type="entry name" value="Carboxylesterase_B_AS"/>
</dbReference>
<dbReference type="PANTHER" id="PTHR43142">
    <property type="entry name" value="CARBOXYLIC ESTER HYDROLASE"/>
    <property type="match status" value="1"/>
</dbReference>
<keyword evidence="2 3" id="KW-0378">Hydrolase</keyword>
<reference evidence="7 8" key="1">
    <citation type="submission" date="2016-11" db="EMBL/GenBank/DDBJ databases">
        <authorList>
            <consortium name="Pathogen Informatics"/>
        </authorList>
    </citation>
    <scope>NUCLEOTIDE SEQUENCE [LARGE SCALE GENOMIC DNA]</scope>
    <source>
        <strain evidence="5 8">104</strain>
        <strain evidence="6 7">696</strain>
    </source>
</reference>
<dbReference type="SUPFAM" id="SSF53474">
    <property type="entry name" value="alpha/beta-Hydrolases"/>
    <property type="match status" value="1"/>
</dbReference>
<dbReference type="Proteomes" id="UP000185210">
    <property type="component" value="Unassembled WGS sequence"/>
</dbReference>
<dbReference type="InterPro" id="IPR029058">
    <property type="entry name" value="AB_hydrolase_fold"/>
</dbReference>
<dbReference type="Proteomes" id="UP000184831">
    <property type="component" value="Unassembled WGS sequence"/>
</dbReference>
<dbReference type="InterPro" id="IPR002018">
    <property type="entry name" value="CarbesteraseB"/>
</dbReference>
<dbReference type="EMBL" id="FSQE01000003">
    <property type="protein sequence ID" value="SIM73263.1"/>
    <property type="molecule type" value="Genomic_DNA"/>
</dbReference>
<dbReference type="GeneID" id="93377244"/>
<dbReference type="PROSITE" id="PS00122">
    <property type="entry name" value="CARBOXYLESTERASE_B_1"/>
    <property type="match status" value="1"/>
</dbReference>
<dbReference type="Gene3D" id="3.40.50.1820">
    <property type="entry name" value="alpha/beta hydrolase"/>
    <property type="match status" value="2"/>
</dbReference>
<evidence type="ECO:0000256" key="3">
    <source>
        <dbReference type="RuleBase" id="RU361235"/>
    </source>
</evidence>
<accession>A0A1N5PY57</accession>